<keyword evidence="3" id="KW-1185">Reference proteome</keyword>
<organism evidence="2 3">
    <name type="scientific">Fannyhessea vaginae DSM 15829</name>
    <dbReference type="NCBI Taxonomy" id="525256"/>
    <lineage>
        <taxon>Bacteria</taxon>
        <taxon>Bacillati</taxon>
        <taxon>Actinomycetota</taxon>
        <taxon>Coriobacteriia</taxon>
        <taxon>Coriobacteriales</taxon>
        <taxon>Atopobiaceae</taxon>
        <taxon>Fannyhessea</taxon>
    </lineage>
</organism>
<reference evidence="2 3" key="1">
    <citation type="submission" date="2011-02" db="EMBL/GenBank/DDBJ databases">
        <authorList>
            <person name="Muzny D."/>
            <person name="Qin X."/>
            <person name="Buhay C."/>
            <person name="Dugan-Rocha S."/>
            <person name="Ding Y."/>
            <person name="Chen G."/>
            <person name="Hawes A."/>
            <person name="Holder M."/>
            <person name="Jhangiani S."/>
            <person name="Johnson A."/>
            <person name="Khan Z."/>
            <person name="Li Z."/>
            <person name="Liu W."/>
            <person name="Liu X."/>
            <person name="Perez L."/>
            <person name="Shen H."/>
            <person name="Wang Q."/>
            <person name="Watt J."/>
            <person name="Xi L."/>
            <person name="Xin Y."/>
            <person name="Zhou J."/>
            <person name="Deng J."/>
            <person name="Jiang H."/>
            <person name="Liu Y."/>
            <person name="Qu J."/>
            <person name="Song X.-Z."/>
            <person name="Zhang L."/>
            <person name="Villasana D."/>
            <person name="Johnson A."/>
            <person name="Liu J."/>
            <person name="Liyanage D."/>
            <person name="Lorensuhewa L."/>
            <person name="Robinson T."/>
            <person name="Song A."/>
            <person name="Song B.-B."/>
            <person name="Dinh H."/>
            <person name="Thornton R."/>
            <person name="Coyle M."/>
            <person name="Francisco L."/>
            <person name="Jackson L."/>
            <person name="Javaid M."/>
            <person name="Korchina V."/>
            <person name="Kovar C."/>
            <person name="Mata R."/>
            <person name="Mathew T."/>
            <person name="Ngo R."/>
            <person name="Nguyen L."/>
            <person name="Nguyen N."/>
            <person name="Okwuonu G."/>
            <person name="Ongeri F."/>
            <person name="Pham C."/>
            <person name="Simmons D."/>
            <person name="Wilczek-Boney K."/>
            <person name="Hale W."/>
            <person name="Jakkamsetti A."/>
            <person name="Pham P."/>
            <person name="Ruth R."/>
            <person name="San Lucas F."/>
            <person name="Warren J."/>
            <person name="Zhang J."/>
            <person name="Zhao Z."/>
            <person name="Zhou C."/>
            <person name="Zhu D."/>
            <person name="Lee S."/>
            <person name="Bess C."/>
            <person name="Blankenburg K."/>
            <person name="Forbes L."/>
            <person name="Fu Q."/>
            <person name="Gubbala S."/>
            <person name="Hirani K."/>
            <person name="Jayaseelan J.C."/>
            <person name="Lara F."/>
            <person name="Munidasa M."/>
            <person name="Palculict T."/>
            <person name="Patil S."/>
            <person name="Pu L.-L."/>
            <person name="Saada N."/>
            <person name="Tang L."/>
            <person name="Weissenberger G."/>
            <person name="Zhu Y."/>
            <person name="Hemphill L."/>
            <person name="Shang Y."/>
            <person name="Youmans B."/>
            <person name="Ayvaz T."/>
            <person name="Ross M."/>
            <person name="Santibanez J."/>
            <person name="Aqrawi P."/>
            <person name="Gross S."/>
            <person name="Joshi V."/>
            <person name="Fowler G."/>
            <person name="Nazareth L."/>
            <person name="Reid J."/>
            <person name="Worley K."/>
            <person name="Petrosino J."/>
            <person name="Highlander S."/>
            <person name="Gibbs R."/>
        </authorList>
    </citation>
    <scope>NUCLEOTIDE SEQUENCE [LARGE SCALE GENOMIC DNA]</scope>
    <source>
        <strain evidence="2 3">DSM 15829</strain>
    </source>
</reference>
<dbReference type="PANTHER" id="PTHR30041">
    <property type="entry name" value="ARSENATE REDUCTASE"/>
    <property type="match status" value="1"/>
</dbReference>
<dbReference type="Proteomes" id="UP000005947">
    <property type="component" value="Unassembled WGS sequence"/>
</dbReference>
<accession>F1T5Y8</accession>
<dbReference type="AlphaFoldDB" id="F1T5Y8"/>
<comment type="similarity">
    <text evidence="1">Belongs to the ArsC family.</text>
</comment>
<dbReference type="Pfam" id="PF03960">
    <property type="entry name" value="ArsC"/>
    <property type="match status" value="1"/>
</dbReference>
<protein>
    <submittedName>
        <fullName evidence="2">Transcriptional regulator, Spx/MgsR family</fullName>
    </submittedName>
</protein>
<comment type="caution">
    <text evidence="2">The sequence shown here is derived from an EMBL/GenBank/DDBJ whole genome shotgun (WGS) entry which is preliminary data.</text>
</comment>
<name>F1T5Y8_9ACTN</name>
<dbReference type="NCBIfam" id="TIGR01617">
    <property type="entry name" value="arsC_related"/>
    <property type="match status" value="1"/>
</dbReference>
<evidence type="ECO:0000313" key="3">
    <source>
        <dbReference type="Proteomes" id="UP000005947"/>
    </source>
</evidence>
<dbReference type="PANTHER" id="PTHR30041:SF8">
    <property type="entry name" value="PROTEIN YFFB"/>
    <property type="match status" value="1"/>
</dbReference>
<dbReference type="EMBL" id="ACGK02000002">
    <property type="protein sequence ID" value="EGF22893.1"/>
    <property type="molecule type" value="Genomic_DNA"/>
</dbReference>
<dbReference type="SUPFAM" id="SSF52833">
    <property type="entry name" value="Thioredoxin-like"/>
    <property type="match status" value="1"/>
</dbReference>
<gene>
    <name evidence="2" type="ORF">HMPREF0091_10888</name>
</gene>
<evidence type="ECO:0000256" key="1">
    <source>
        <dbReference type="PROSITE-ProRule" id="PRU01282"/>
    </source>
</evidence>
<dbReference type="PROSITE" id="PS51353">
    <property type="entry name" value="ARSC"/>
    <property type="match status" value="1"/>
</dbReference>
<dbReference type="InterPro" id="IPR036249">
    <property type="entry name" value="Thioredoxin-like_sf"/>
</dbReference>
<evidence type="ECO:0000313" key="2">
    <source>
        <dbReference type="EMBL" id="EGF22893.1"/>
    </source>
</evidence>
<dbReference type="eggNOG" id="COG1393">
    <property type="taxonomic scope" value="Bacteria"/>
</dbReference>
<proteinExistence type="inferred from homology"/>
<sequence length="134" mass="15556">MRYMQTDSASVTLLWYPRCSTCKKAKAWLDMHKVDYKLRDIVEQNPTPEELSLWFACSSYDNPRRLCNTSGVLYRQMNLKAQLDAGMSTHELFELMGTEGKLVKRPLLVVRCDEKITAVCAGFREEEWTRALNL</sequence>
<dbReference type="Gene3D" id="3.40.30.10">
    <property type="entry name" value="Glutaredoxin"/>
    <property type="match status" value="1"/>
</dbReference>
<dbReference type="InterPro" id="IPR006504">
    <property type="entry name" value="Tscrpt_reg_Spx/MgsR"/>
</dbReference>
<dbReference type="InterPro" id="IPR006660">
    <property type="entry name" value="Arsenate_reductase-like"/>
</dbReference>